<evidence type="ECO:0000256" key="3">
    <source>
        <dbReference type="ARBA" id="ARBA00022679"/>
    </source>
</evidence>
<sequence>MVITITAIQNDKIRSTLLGVRSRLEHETCHDRFEDTGLVVEWVGKYRHGGFHLVHLHDVFNQKYEAIAKLAYGSSATAWLAKDHLLQRQVALKIKKAEDSKDNKELSFLLYISHSTLDHPGRKQIIELLNYFEHVGPNGTHLCLVLPLIISDAEIGDPFTPPRQPCYVQTVSKQVLLGLDFLHAIDIIYGGKNILLSSSSDAHSEVSLEPGEWYPVKWLEGVQAGDSVPRYLITSQRKEDQLKDADYSTLTAKICDFCGAQWRQQYNHQPELPYPFVFYFATNEPMSPVVKWGLTDEEVDQDHWYHISRIFKTDEPAHESFLRYLKGKLPNFGSRKIQRLVSFLLLMMEQDPWKRMPTTKLLEHPFLVENPE</sequence>
<keyword evidence="2" id="KW-0723">Serine/threonine-protein kinase</keyword>
<evidence type="ECO:0000259" key="9">
    <source>
        <dbReference type="PROSITE" id="PS50011"/>
    </source>
</evidence>
<feature type="domain" description="Protein kinase" evidence="9">
    <location>
        <begin position="64"/>
        <end position="367"/>
    </location>
</feature>
<dbReference type="InterPro" id="IPR000719">
    <property type="entry name" value="Prot_kinase_dom"/>
</dbReference>
<protein>
    <recommendedName>
        <fullName evidence="1">non-specific serine/threonine protein kinase</fullName>
        <ecNumber evidence="1">2.7.11.1</ecNumber>
    </recommendedName>
</protein>
<dbReference type="InterPro" id="IPR051334">
    <property type="entry name" value="SRPK"/>
</dbReference>
<organism evidence="10 11">
    <name type="scientific">Aspergillus glaucus CBS 516.65</name>
    <dbReference type="NCBI Taxonomy" id="1160497"/>
    <lineage>
        <taxon>Eukaryota</taxon>
        <taxon>Fungi</taxon>
        <taxon>Dikarya</taxon>
        <taxon>Ascomycota</taxon>
        <taxon>Pezizomycotina</taxon>
        <taxon>Eurotiomycetes</taxon>
        <taxon>Eurotiomycetidae</taxon>
        <taxon>Eurotiales</taxon>
        <taxon>Aspergillaceae</taxon>
        <taxon>Aspergillus</taxon>
        <taxon>Aspergillus subgen. Aspergillus</taxon>
    </lineage>
</organism>
<dbReference type="AlphaFoldDB" id="A0A1L9VX97"/>
<evidence type="ECO:0000256" key="6">
    <source>
        <dbReference type="ARBA" id="ARBA00022840"/>
    </source>
</evidence>
<dbReference type="GO" id="GO:0004674">
    <property type="term" value="F:protein serine/threonine kinase activity"/>
    <property type="evidence" value="ECO:0007669"/>
    <property type="project" value="UniProtKB-KW"/>
</dbReference>
<dbReference type="GeneID" id="34464913"/>
<dbReference type="Gene3D" id="3.30.200.20">
    <property type="entry name" value="Phosphorylase Kinase, domain 1"/>
    <property type="match status" value="1"/>
</dbReference>
<dbReference type="EMBL" id="KV878889">
    <property type="protein sequence ID" value="OJJ88526.1"/>
    <property type="molecule type" value="Genomic_DNA"/>
</dbReference>
<dbReference type="GO" id="GO:0000245">
    <property type="term" value="P:spliceosomal complex assembly"/>
    <property type="evidence" value="ECO:0007669"/>
    <property type="project" value="TreeGrafter"/>
</dbReference>
<evidence type="ECO:0000256" key="7">
    <source>
        <dbReference type="ARBA" id="ARBA00047899"/>
    </source>
</evidence>
<keyword evidence="4" id="KW-0547">Nucleotide-binding</keyword>
<keyword evidence="5" id="KW-0418">Kinase</keyword>
<dbReference type="EC" id="2.7.11.1" evidence="1"/>
<evidence type="ECO:0000313" key="10">
    <source>
        <dbReference type="EMBL" id="OJJ88526.1"/>
    </source>
</evidence>
<dbReference type="SMART" id="SM00220">
    <property type="entry name" value="S_TKc"/>
    <property type="match status" value="1"/>
</dbReference>
<evidence type="ECO:0000256" key="2">
    <source>
        <dbReference type="ARBA" id="ARBA00022527"/>
    </source>
</evidence>
<comment type="catalytic activity">
    <reaction evidence="7">
        <text>L-threonyl-[protein] + ATP = O-phospho-L-threonyl-[protein] + ADP + H(+)</text>
        <dbReference type="Rhea" id="RHEA:46608"/>
        <dbReference type="Rhea" id="RHEA-COMP:11060"/>
        <dbReference type="Rhea" id="RHEA-COMP:11605"/>
        <dbReference type="ChEBI" id="CHEBI:15378"/>
        <dbReference type="ChEBI" id="CHEBI:30013"/>
        <dbReference type="ChEBI" id="CHEBI:30616"/>
        <dbReference type="ChEBI" id="CHEBI:61977"/>
        <dbReference type="ChEBI" id="CHEBI:456216"/>
        <dbReference type="EC" id="2.7.11.1"/>
    </reaction>
</comment>
<evidence type="ECO:0000256" key="4">
    <source>
        <dbReference type="ARBA" id="ARBA00022741"/>
    </source>
</evidence>
<dbReference type="SUPFAM" id="SSF56112">
    <property type="entry name" value="Protein kinase-like (PK-like)"/>
    <property type="match status" value="1"/>
</dbReference>
<dbReference type="Proteomes" id="UP000184300">
    <property type="component" value="Unassembled WGS sequence"/>
</dbReference>
<dbReference type="OrthoDB" id="5979581at2759"/>
<accession>A0A1L9VX97</accession>
<evidence type="ECO:0000256" key="5">
    <source>
        <dbReference type="ARBA" id="ARBA00022777"/>
    </source>
</evidence>
<dbReference type="PROSITE" id="PS50011">
    <property type="entry name" value="PROTEIN_KINASE_DOM"/>
    <property type="match status" value="1"/>
</dbReference>
<keyword evidence="11" id="KW-1185">Reference proteome</keyword>
<name>A0A1L9VX97_ASPGL</name>
<dbReference type="RefSeq" id="XP_022405202.1">
    <property type="nucleotide sequence ID" value="XM_022548653.1"/>
</dbReference>
<dbReference type="PANTHER" id="PTHR47634">
    <property type="entry name" value="PROTEIN KINASE DOMAIN-CONTAINING PROTEIN-RELATED"/>
    <property type="match status" value="1"/>
</dbReference>
<keyword evidence="6" id="KW-0067">ATP-binding</keyword>
<dbReference type="Gene3D" id="1.10.510.10">
    <property type="entry name" value="Transferase(Phosphotransferase) domain 1"/>
    <property type="match status" value="1"/>
</dbReference>
<reference evidence="11" key="1">
    <citation type="journal article" date="2017" name="Genome Biol.">
        <title>Comparative genomics reveals high biological diversity and specific adaptations in the industrially and medically important fungal genus Aspergillus.</title>
        <authorList>
            <person name="de Vries R.P."/>
            <person name="Riley R."/>
            <person name="Wiebenga A."/>
            <person name="Aguilar-Osorio G."/>
            <person name="Amillis S."/>
            <person name="Uchima C.A."/>
            <person name="Anderluh G."/>
            <person name="Asadollahi M."/>
            <person name="Askin M."/>
            <person name="Barry K."/>
            <person name="Battaglia E."/>
            <person name="Bayram O."/>
            <person name="Benocci T."/>
            <person name="Braus-Stromeyer S.A."/>
            <person name="Caldana C."/>
            <person name="Canovas D."/>
            <person name="Cerqueira G.C."/>
            <person name="Chen F."/>
            <person name="Chen W."/>
            <person name="Choi C."/>
            <person name="Clum A."/>
            <person name="Dos Santos R.A."/>
            <person name="Damasio A.R."/>
            <person name="Diallinas G."/>
            <person name="Emri T."/>
            <person name="Fekete E."/>
            <person name="Flipphi M."/>
            <person name="Freyberg S."/>
            <person name="Gallo A."/>
            <person name="Gournas C."/>
            <person name="Habgood R."/>
            <person name="Hainaut M."/>
            <person name="Harispe M.L."/>
            <person name="Henrissat B."/>
            <person name="Hilden K.S."/>
            <person name="Hope R."/>
            <person name="Hossain A."/>
            <person name="Karabika E."/>
            <person name="Karaffa L."/>
            <person name="Karanyi Z."/>
            <person name="Krasevec N."/>
            <person name="Kuo A."/>
            <person name="Kusch H."/>
            <person name="LaButti K."/>
            <person name="Lagendijk E.L."/>
            <person name="Lapidus A."/>
            <person name="Levasseur A."/>
            <person name="Lindquist E."/>
            <person name="Lipzen A."/>
            <person name="Logrieco A.F."/>
            <person name="MacCabe A."/>
            <person name="Maekelae M.R."/>
            <person name="Malavazi I."/>
            <person name="Melin P."/>
            <person name="Meyer V."/>
            <person name="Mielnichuk N."/>
            <person name="Miskei M."/>
            <person name="Molnar A.P."/>
            <person name="Mule G."/>
            <person name="Ngan C.Y."/>
            <person name="Orejas M."/>
            <person name="Orosz E."/>
            <person name="Ouedraogo J.P."/>
            <person name="Overkamp K.M."/>
            <person name="Park H.-S."/>
            <person name="Perrone G."/>
            <person name="Piumi F."/>
            <person name="Punt P.J."/>
            <person name="Ram A.F."/>
            <person name="Ramon A."/>
            <person name="Rauscher S."/>
            <person name="Record E."/>
            <person name="Riano-Pachon D.M."/>
            <person name="Robert V."/>
            <person name="Roehrig J."/>
            <person name="Ruller R."/>
            <person name="Salamov A."/>
            <person name="Salih N.S."/>
            <person name="Samson R.A."/>
            <person name="Sandor E."/>
            <person name="Sanguinetti M."/>
            <person name="Schuetze T."/>
            <person name="Sepcic K."/>
            <person name="Shelest E."/>
            <person name="Sherlock G."/>
            <person name="Sophianopoulou V."/>
            <person name="Squina F.M."/>
            <person name="Sun H."/>
            <person name="Susca A."/>
            <person name="Todd R.B."/>
            <person name="Tsang A."/>
            <person name="Unkles S.E."/>
            <person name="van de Wiele N."/>
            <person name="van Rossen-Uffink D."/>
            <person name="Oliveira J.V."/>
            <person name="Vesth T.C."/>
            <person name="Visser J."/>
            <person name="Yu J.-H."/>
            <person name="Zhou M."/>
            <person name="Andersen M.R."/>
            <person name="Archer D.B."/>
            <person name="Baker S.E."/>
            <person name="Benoit I."/>
            <person name="Brakhage A.A."/>
            <person name="Braus G.H."/>
            <person name="Fischer R."/>
            <person name="Frisvad J.C."/>
            <person name="Goldman G.H."/>
            <person name="Houbraken J."/>
            <person name="Oakley B."/>
            <person name="Pocsi I."/>
            <person name="Scazzocchio C."/>
            <person name="Seiboth B."/>
            <person name="vanKuyk P.A."/>
            <person name="Wortman J."/>
            <person name="Dyer P.S."/>
            <person name="Grigoriev I.V."/>
        </authorList>
    </citation>
    <scope>NUCLEOTIDE SEQUENCE [LARGE SCALE GENOMIC DNA]</scope>
    <source>
        <strain evidence="11">CBS 516.65</strain>
    </source>
</reference>
<dbReference type="STRING" id="1160497.A0A1L9VX97"/>
<dbReference type="GO" id="GO:0050684">
    <property type="term" value="P:regulation of mRNA processing"/>
    <property type="evidence" value="ECO:0007669"/>
    <property type="project" value="TreeGrafter"/>
</dbReference>
<gene>
    <name evidence="10" type="ORF">ASPGLDRAFT_63395</name>
</gene>
<keyword evidence="3" id="KW-0808">Transferase</keyword>
<dbReference type="GO" id="GO:0005634">
    <property type="term" value="C:nucleus"/>
    <property type="evidence" value="ECO:0007669"/>
    <property type="project" value="TreeGrafter"/>
</dbReference>
<dbReference type="InterPro" id="IPR011009">
    <property type="entry name" value="Kinase-like_dom_sf"/>
</dbReference>
<dbReference type="PANTHER" id="PTHR47634:SF9">
    <property type="entry name" value="PROTEIN KINASE DOMAIN-CONTAINING PROTEIN-RELATED"/>
    <property type="match status" value="1"/>
</dbReference>
<dbReference type="GO" id="GO:0005524">
    <property type="term" value="F:ATP binding"/>
    <property type="evidence" value="ECO:0007669"/>
    <property type="project" value="UniProtKB-KW"/>
</dbReference>
<comment type="catalytic activity">
    <reaction evidence="8">
        <text>L-seryl-[protein] + ATP = O-phospho-L-seryl-[protein] + ADP + H(+)</text>
        <dbReference type="Rhea" id="RHEA:17989"/>
        <dbReference type="Rhea" id="RHEA-COMP:9863"/>
        <dbReference type="Rhea" id="RHEA-COMP:11604"/>
        <dbReference type="ChEBI" id="CHEBI:15378"/>
        <dbReference type="ChEBI" id="CHEBI:29999"/>
        <dbReference type="ChEBI" id="CHEBI:30616"/>
        <dbReference type="ChEBI" id="CHEBI:83421"/>
        <dbReference type="ChEBI" id="CHEBI:456216"/>
        <dbReference type="EC" id="2.7.11.1"/>
    </reaction>
</comment>
<evidence type="ECO:0000313" key="11">
    <source>
        <dbReference type="Proteomes" id="UP000184300"/>
    </source>
</evidence>
<dbReference type="GO" id="GO:0005737">
    <property type="term" value="C:cytoplasm"/>
    <property type="evidence" value="ECO:0007669"/>
    <property type="project" value="TreeGrafter"/>
</dbReference>
<proteinExistence type="predicted"/>
<evidence type="ECO:0000256" key="8">
    <source>
        <dbReference type="ARBA" id="ARBA00048679"/>
    </source>
</evidence>
<dbReference type="VEuPathDB" id="FungiDB:ASPGLDRAFT_63395"/>
<evidence type="ECO:0000256" key="1">
    <source>
        <dbReference type="ARBA" id="ARBA00012513"/>
    </source>
</evidence>